<feature type="region of interest" description="Disordered" evidence="1">
    <location>
        <begin position="49"/>
        <end position="68"/>
    </location>
</feature>
<proteinExistence type="predicted"/>
<dbReference type="AlphaFoldDB" id="A0A914GUF9"/>
<evidence type="ECO:0000256" key="1">
    <source>
        <dbReference type="SAM" id="MobiDB-lite"/>
    </source>
</evidence>
<organism evidence="2 3">
    <name type="scientific">Globodera rostochiensis</name>
    <name type="common">Golden nematode worm</name>
    <name type="synonym">Heterodera rostochiensis</name>
    <dbReference type="NCBI Taxonomy" id="31243"/>
    <lineage>
        <taxon>Eukaryota</taxon>
        <taxon>Metazoa</taxon>
        <taxon>Ecdysozoa</taxon>
        <taxon>Nematoda</taxon>
        <taxon>Chromadorea</taxon>
        <taxon>Rhabditida</taxon>
        <taxon>Tylenchina</taxon>
        <taxon>Tylenchomorpha</taxon>
        <taxon>Tylenchoidea</taxon>
        <taxon>Heteroderidae</taxon>
        <taxon>Heteroderinae</taxon>
        <taxon>Globodera</taxon>
    </lineage>
</organism>
<keyword evidence="2" id="KW-1185">Reference proteome</keyword>
<dbReference type="WBParaSite" id="Gr19_v10_g11437.t1">
    <property type="protein sequence ID" value="Gr19_v10_g11437.t1"/>
    <property type="gene ID" value="Gr19_v10_g11437"/>
</dbReference>
<evidence type="ECO:0000313" key="3">
    <source>
        <dbReference type="WBParaSite" id="Gr19_v10_g11437.t1"/>
    </source>
</evidence>
<protein>
    <submittedName>
        <fullName evidence="3">Uncharacterized protein</fullName>
    </submittedName>
</protein>
<name>A0A914GUF9_GLORO</name>
<reference evidence="3" key="1">
    <citation type="submission" date="2022-11" db="UniProtKB">
        <authorList>
            <consortium name="WormBaseParasite"/>
        </authorList>
    </citation>
    <scope>IDENTIFICATION</scope>
</reference>
<sequence>MREKCGWWAKKRSKEMLLKSYDYNLKHSVGYLSVLIAKEDSLLQKISPTLSENLPGSKERPQRRQRKHRLCHTFQIPIKNGVMGERTAEGRPAAVGTWTLTDYTAAGSGRRPRLLDTDCWR</sequence>
<accession>A0A914GUF9</accession>
<evidence type="ECO:0000313" key="2">
    <source>
        <dbReference type="Proteomes" id="UP000887572"/>
    </source>
</evidence>
<dbReference type="Proteomes" id="UP000887572">
    <property type="component" value="Unplaced"/>
</dbReference>